<dbReference type="PANTHER" id="PTHR22604">
    <property type="entry name" value="OXIDOREDUCTASES"/>
    <property type="match status" value="1"/>
</dbReference>
<evidence type="ECO:0000313" key="4">
    <source>
        <dbReference type="EMBL" id="PME73144.1"/>
    </source>
</evidence>
<evidence type="ECO:0000313" key="5">
    <source>
        <dbReference type="Proteomes" id="UP000235778"/>
    </source>
</evidence>
<dbReference type="GO" id="GO:0000166">
    <property type="term" value="F:nucleotide binding"/>
    <property type="evidence" value="ECO:0007669"/>
    <property type="project" value="InterPro"/>
</dbReference>
<dbReference type="PANTHER" id="PTHR22604:SF105">
    <property type="entry name" value="TRANS-1,2-DIHYDROBENZENE-1,2-DIOL DEHYDROGENASE"/>
    <property type="match status" value="1"/>
</dbReference>
<keyword evidence="2" id="KW-0560">Oxidoreductase</keyword>
<dbReference type="SUPFAM" id="SSF55347">
    <property type="entry name" value="Glyceraldehyde-3-phosphate dehydrogenase-like, C-terminal domain"/>
    <property type="match status" value="1"/>
</dbReference>
<dbReference type="InterPro" id="IPR000683">
    <property type="entry name" value="Gfo/Idh/MocA-like_OxRdtase_N"/>
</dbReference>
<dbReference type="Gene3D" id="3.30.360.10">
    <property type="entry name" value="Dihydrodipicolinate Reductase, domain 2"/>
    <property type="match status" value="1"/>
</dbReference>
<organism evidence="4 5">
    <name type="scientific">Vibrio lentus</name>
    <dbReference type="NCBI Taxonomy" id="136468"/>
    <lineage>
        <taxon>Bacteria</taxon>
        <taxon>Pseudomonadati</taxon>
        <taxon>Pseudomonadota</taxon>
        <taxon>Gammaproteobacteria</taxon>
        <taxon>Vibrionales</taxon>
        <taxon>Vibrionaceae</taxon>
        <taxon>Vibrio</taxon>
    </lineage>
</organism>
<dbReference type="RefSeq" id="WP_102267886.1">
    <property type="nucleotide sequence ID" value="NZ_MCSH01000136.1"/>
</dbReference>
<comment type="caution">
    <text evidence="4">The sequence shown here is derived from an EMBL/GenBank/DDBJ whole genome shotgun (WGS) entry which is preliminary data.</text>
</comment>
<dbReference type="EMBL" id="MCSI01000014">
    <property type="protein sequence ID" value="PME73144.1"/>
    <property type="molecule type" value="Genomic_DNA"/>
</dbReference>
<dbReference type="Pfam" id="PF01408">
    <property type="entry name" value="GFO_IDH_MocA"/>
    <property type="match status" value="1"/>
</dbReference>
<dbReference type="Gene3D" id="3.40.50.720">
    <property type="entry name" value="NAD(P)-binding Rossmann-like Domain"/>
    <property type="match status" value="1"/>
</dbReference>
<evidence type="ECO:0000259" key="3">
    <source>
        <dbReference type="Pfam" id="PF01408"/>
    </source>
</evidence>
<dbReference type="AlphaFoldDB" id="A0A2N7C6S1"/>
<dbReference type="InterPro" id="IPR050984">
    <property type="entry name" value="Gfo/Idh/MocA_domain"/>
</dbReference>
<name>A0A2N7C6S1_9VIBR</name>
<feature type="domain" description="Gfo/Idh/MocA-like oxidoreductase N-terminal" evidence="3">
    <location>
        <begin position="9"/>
        <end position="124"/>
    </location>
</feature>
<comment type="similarity">
    <text evidence="1">Belongs to the Gfo/Idh/MocA family.</text>
</comment>
<dbReference type="Proteomes" id="UP000235778">
    <property type="component" value="Unassembled WGS sequence"/>
</dbReference>
<protein>
    <submittedName>
        <fullName evidence="4">Oxidoreductase</fullName>
    </submittedName>
</protein>
<dbReference type="InterPro" id="IPR036291">
    <property type="entry name" value="NAD(P)-bd_dom_sf"/>
</dbReference>
<gene>
    <name evidence="4" type="ORF">BCV30_03135</name>
</gene>
<evidence type="ECO:0000256" key="2">
    <source>
        <dbReference type="ARBA" id="ARBA00023002"/>
    </source>
</evidence>
<sequence length="339" mass="37696">MSENTTLVKWGIAGLGNIAKRFATALTQHSAHGELYAVASRDSERANAFGQNFGCELSYGSYEEMANNPDVDAVYIATVHPYHKPLAELFLSHNKHVLVEKPAFTNLADWLAMKALADKHGVLLLEAMKTVAFPAYRDLKSYLSENNIQVTSIEAGFGNEHDYDLNLFIFNPELSGGATLDVGVYGLWFYYDLCRSLSVTPSGPKIEMSSLYKQSNVDTDSLFTFSQGIEGKISASIVSNLPRSATLRGPELTITIRDKWWNPETIDIEYQGTKHTIQHKVAGNGFEFEIDHMSQLIRDNKTDSDILLSDVSLQVIETMERALMNAGFGHLTKIKTSEK</sequence>
<reference evidence="5" key="1">
    <citation type="submission" date="2016-07" db="EMBL/GenBank/DDBJ databases">
        <title>Nontailed viruses are major unrecognized killers of bacteria in the ocean.</title>
        <authorList>
            <person name="Kauffman K."/>
            <person name="Hussain F."/>
            <person name="Yang J."/>
            <person name="Arevalo P."/>
            <person name="Brown J."/>
            <person name="Cutler M."/>
            <person name="Kelly L."/>
            <person name="Polz M.F."/>
        </authorList>
    </citation>
    <scope>NUCLEOTIDE SEQUENCE [LARGE SCALE GENOMIC DNA]</scope>
    <source>
        <strain evidence="5">10N.286.55.C1</strain>
    </source>
</reference>
<dbReference type="SUPFAM" id="SSF51735">
    <property type="entry name" value="NAD(P)-binding Rossmann-fold domains"/>
    <property type="match status" value="1"/>
</dbReference>
<evidence type="ECO:0000256" key="1">
    <source>
        <dbReference type="ARBA" id="ARBA00010928"/>
    </source>
</evidence>
<proteinExistence type="inferred from homology"/>
<accession>A0A2N7C6S1</accession>
<dbReference type="GO" id="GO:0016491">
    <property type="term" value="F:oxidoreductase activity"/>
    <property type="evidence" value="ECO:0007669"/>
    <property type="project" value="UniProtKB-KW"/>
</dbReference>